<evidence type="ECO:0000313" key="2">
    <source>
        <dbReference type="Proteomes" id="UP000228510"/>
    </source>
</evidence>
<accession>A0A2H0V2V3</accession>
<gene>
    <name evidence="1" type="ORF">COU01_00030</name>
</gene>
<name>A0A2H0V2V3_9BACT</name>
<evidence type="ECO:0000313" key="1">
    <source>
        <dbReference type="EMBL" id="PIR92749.1"/>
    </source>
</evidence>
<dbReference type="AlphaFoldDB" id="A0A2H0V2V3"/>
<proteinExistence type="predicted"/>
<sequence length="71" mass="8365">MDQLGESRRELEMLARWSQAVKQIDKEITNLGQYCGMIFIWQEKKELNPHLRFCLPAARYYNIVYTNLAGA</sequence>
<dbReference type="Proteomes" id="UP000228510">
    <property type="component" value="Unassembled WGS sequence"/>
</dbReference>
<comment type="caution">
    <text evidence="1">The sequence shown here is derived from an EMBL/GenBank/DDBJ whole genome shotgun (WGS) entry which is preliminary data.</text>
</comment>
<organism evidence="1 2">
    <name type="scientific">Candidatus Falkowbacteria bacterium CG10_big_fil_rev_8_21_14_0_10_44_15</name>
    <dbReference type="NCBI Taxonomy" id="1974569"/>
    <lineage>
        <taxon>Bacteria</taxon>
        <taxon>Candidatus Falkowiibacteriota</taxon>
    </lineage>
</organism>
<reference evidence="2" key="1">
    <citation type="submission" date="2017-09" db="EMBL/GenBank/DDBJ databases">
        <title>Depth-based differentiation of microbial function through sediment-hosted aquifers and enrichment of novel symbionts in the deep terrestrial subsurface.</title>
        <authorList>
            <person name="Probst A.J."/>
            <person name="Ladd B."/>
            <person name="Jarett J.K."/>
            <person name="Geller-Mcgrath D.E."/>
            <person name="Sieber C.M.K."/>
            <person name="Emerson J.B."/>
            <person name="Anantharaman K."/>
            <person name="Thomas B.C."/>
            <person name="Malmstrom R."/>
            <person name="Stieglmeier M."/>
            <person name="Klingl A."/>
            <person name="Woyke T."/>
            <person name="Ryan C.M."/>
            <person name="Banfield J.F."/>
        </authorList>
    </citation>
    <scope>NUCLEOTIDE SEQUENCE [LARGE SCALE GENOMIC DNA]</scope>
</reference>
<dbReference type="EMBL" id="PFAT01000001">
    <property type="protein sequence ID" value="PIR92749.1"/>
    <property type="molecule type" value="Genomic_DNA"/>
</dbReference>
<protein>
    <submittedName>
        <fullName evidence="1">Uncharacterized protein</fullName>
    </submittedName>
</protein>